<dbReference type="Proteomes" id="UP001221142">
    <property type="component" value="Unassembled WGS sequence"/>
</dbReference>
<proteinExistence type="inferred from homology"/>
<dbReference type="SUPFAM" id="SSF52113">
    <property type="entry name" value="BRCT domain"/>
    <property type="match status" value="1"/>
</dbReference>
<keyword evidence="2 4" id="KW-0698">rRNA processing</keyword>
<dbReference type="PROSITE" id="PS50172">
    <property type="entry name" value="BRCT"/>
    <property type="match status" value="1"/>
</dbReference>
<keyword evidence="1 4" id="KW-0690">Ribosome biogenesis</keyword>
<feature type="region of interest" description="Disordered" evidence="5">
    <location>
        <begin position="568"/>
        <end position="590"/>
    </location>
</feature>
<dbReference type="PANTHER" id="PTHR12221">
    <property type="entry name" value="PESCADILLO - RELATED"/>
    <property type="match status" value="1"/>
</dbReference>
<dbReference type="Pfam" id="PF06732">
    <property type="entry name" value="Pescadillo_N"/>
    <property type="match status" value="1"/>
</dbReference>
<dbReference type="GO" id="GO:0070545">
    <property type="term" value="C:PeBoW complex"/>
    <property type="evidence" value="ECO:0007669"/>
    <property type="project" value="TreeGrafter"/>
</dbReference>
<protein>
    <recommendedName>
        <fullName evidence="4">Pescadillo homolog</fullName>
    </recommendedName>
    <alternativeName>
        <fullName evidence="4">Nucleolar protein 7 homolog</fullName>
    </alternativeName>
</protein>
<dbReference type="GO" id="GO:0000463">
    <property type="term" value="P:maturation of LSU-rRNA from tricistronic rRNA transcript (SSU-rRNA, 5.8S rRNA, LSU-rRNA)"/>
    <property type="evidence" value="ECO:0007669"/>
    <property type="project" value="UniProtKB-UniRule"/>
</dbReference>
<comment type="function">
    <text evidence="4">Component of the NOP7 complex, which is required for maturation of the 25S and 5.8S ribosomal RNAs and formation of the 60S ribosome.</text>
</comment>
<reference evidence="7" key="1">
    <citation type="submission" date="2023-03" db="EMBL/GenBank/DDBJ databases">
        <title>Massive genome expansion in bonnet fungi (Mycena s.s.) driven by repeated elements and novel gene families across ecological guilds.</title>
        <authorList>
            <consortium name="Lawrence Berkeley National Laboratory"/>
            <person name="Harder C.B."/>
            <person name="Miyauchi S."/>
            <person name="Viragh M."/>
            <person name="Kuo A."/>
            <person name="Thoen E."/>
            <person name="Andreopoulos B."/>
            <person name="Lu D."/>
            <person name="Skrede I."/>
            <person name="Drula E."/>
            <person name="Henrissat B."/>
            <person name="Morin E."/>
            <person name="Kohler A."/>
            <person name="Barry K."/>
            <person name="LaButti K."/>
            <person name="Morin E."/>
            <person name="Salamov A."/>
            <person name="Lipzen A."/>
            <person name="Mereny Z."/>
            <person name="Hegedus B."/>
            <person name="Baldrian P."/>
            <person name="Stursova M."/>
            <person name="Weitz H."/>
            <person name="Taylor A."/>
            <person name="Grigoriev I.V."/>
            <person name="Nagy L.G."/>
            <person name="Martin F."/>
            <person name="Kauserud H."/>
        </authorList>
    </citation>
    <scope>NUCLEOTIDE SEQUENCE</scope>
    <source>
        <strain evidence="7">9284</strain>
    </source>
</reference>
<dbReference type="GO" id="GO:0030687">
    <property type="term" value="C:preribosome, large subunit precursor"/>
    <property type="evidence" value="ECO:0007669"/>
    <property type="project" value="UniProtKB-UniRule"/>
</dbReference>
<feature type="region of interest" description="Disordered" evidence="5">
    <location>
        <begin position="471"/>
        <end position="501"/>
    </location>
</feature>
<feature type="region of interest" description="Disordered" evidence="5">
    <location>
        <begin position="530"/>
        <end position="553"/>
    </location>
</feature>
<comment type="caution">
    <text evidence="7">The sequence shown here is derived from an EMBL/GenBank/DDBJ whole genome shotgun (WGS) entry which is preliminary data.</text>
</comment>
<keyword evidence="8" id="KW-1185">Reference proteome</keyword>
<evidence type="ECO:0000313" key="8">
    <source>
        <dbReference type="Proteomes" id="UP001221142"/>
    </source>
</evidence>
<dbReference type="GO" id="GO:0003723">
    <property type="term" value="F:RNA binding"/>
    <property type="evidence" value="ECO:0007669"/>
    <property type="project" value="TreeGrafter"/>
</dbReference>
<dbReference type="InterPro" id="IPR036420">
    <property type="entry name" value="BRCT_dom_sf"/>
</dbReference>
<feature type="compositionally biased region" description="Polar residues" evidence="5">
    <location>
        <begin position="301"/>
        <end position="317"/>
    </location>
</feature>
<dbReference type="Pfam" id="PF00533">
    <property type="entry name" value="BRCT"/>
    <property type="match status" value="1"/>
</dbReference>
<dbReference type="HAMAP" id="MF_03028">
    <property type="entry name" value="Pescadillo"/>
    <property type="match status" value="1"/>
</dbReference>
<feature type="region of interest" description="Disordered" evidence="5">
    <location>
        <begin position="301"/>
        <end position="339"/>
    </location>
</feature>
<sequence>MGRLRQKGKAGAAKAYVTRSAAIKKLQCSLADFRRLCILKGIFPREPRSRKRANKGSSAPTSFYYAKDIAYLAHEPVLKKLREHKTFAKKLARALGRGEWTDAKNLEENKPVYRLDHIIKERYPTFVDAVRDIDDGLSMVFLFASLPSNPRLPPSLIENCARLAAEWQLYVMHTKSLRKTFLSIKGIYYQAEVLDQTVTWLVPYQFTQNIPADVDVRVMLTFLELYQTLLGFVFFKLYTDAGLVYPPPLDAKKDEGGAGVGAFSLQSASHAAAPAPSNTKAAVEIDGRKISGKDVRQAIKSMTETESESAGQATTAPAESMDVDEEFVPHQSSSDPQTTSTLTTLKALTALPQSLTTSLFSPYTFYLSRETSRPIFEFIVRSFGGRIGWPSSSGSGSPIEETDESITHIIIDRPLVERTNETAEERERRLRRKYVQPQWVVDCVNAGKILLEEPYAQGNTLPPHLSPFGEYMGAYDPTQELGGQAGEDSASEDEDANDAASLRAAELAAEVAGVDFGTFEKEARKSRKKAKAAAVQGEEEGEQDMNKMLMSNKQKKLYEKIKYSEKKKASERAKLESRRKEVKRQESKAA</sequence>
<dbReference type="GO" id="GO:0043021">
    <property type="term" value="F:ribonucleoprotein complex binding"/>
    <property type="evidence" value="ECO:0007669"/>
    <property type="project" value="UniProtKB-UniRule"/>
</dbReference>
<dbReference type="InterPro" id="IPR010613">
    <property type="entry name" value="PES"/>
</dbReference>
<dbReference type="CDD" id="cd17709">
    <property type="entry name" value="BRCT_pescadillo_like"/>
    <property type="match status" value="1"/>
</dbReference>
<dbReference type="EMBL" id="JARKIF010000009">
    <property type="protein sequence ID" value="KAJ7630642.1"/>
    <property type="molecule type" value="Genomic_DNA"/>
</dbReference>
<dbReference type="GO" id="GO:0005654">
    <property type="term" value="C:nucleoplasm"/>
    <property type="evidence" value="ECO:0007669"/>
    <property type="project" value="UniProtKB-SubCell"/>
</dbReference>
<evidence type="ECO:0000259" key="6">
    <source>
        <dbReference type="PROSITE" id="PS50172"/>
    </source>
</evidence>
<evidence type="ECO:0000256" key="1">
    <source>
        <dbReference type="ARBA" id="ARBA00022517"/>
    </source>
</evidence>
<feature type="domain" description="BRCT" evidence="6">
    <location>
        <begin position="355"/>
        <end position="457"/>
    </location>
</feature>
<organism evidence="7 8">
    <name type="scientific">Roridomyces roridus</name>
    <dbReference type="NCBI Taxonomy" id="1738132"/>
    <lineage>
        <taxon>Eukaryota</taxon>
        <taxon>Fungi</taxon>
        <taxon>Dikarya</taxon>
        <taxon>Basidiomycota</taxon>
        <taxon>Agaricomycotina</taxon>
        <taxon>Agaricomycetes</taxon>
        <taxon>Agaricomycetidae</taxon>
        <taxon>Agaricales</taxon>
        <taxon>Marasmiineae</taxon>
        <taxon>Mycenaceae</taxon>
        <taxon>Roridomyces</taxon>
    </lineage>
</organism>
<dbReference type="Gene3D" id="3.40.50.10190">
    <property type="entry name" value="BRCT domain"/>
    <property type="match status" value="1"/>
</dbReference>
<evidence type="ECO:0000256" key="2">
    <source>
        <dbReference type="ARBA" id="ARBA00022552"/>
    </source>
</evidence>
<dbReference type="PANTHER" id="PTHR12221:SF6">
    <property type="entry name" value="PESCADILLO HOMOLOG"/>
    <property type="match status" value="1"/>
</dbReference>
<evidence type="ECO:0000256" key="4">
    <source>
        <dbReference type="HAMAP-Rule" id="MF_03028"/>
    </source>
</evidence>
<comment type="subcellular location">
    <subcellularLocation>
        <location evidence="4">Nucleus</location>
        <location evidence="4">Nucleolus</location>
    </subcellularLocation>
    <subcellularLocation>
        <location evidence="4">Nucleus</location>
        <location evidence="4">Nucleoplasm</location>
    </subcellularLocation>
</comment>
<gene>
    <name evidence="4" type="primary">NOP7</name>
    <name evidence="7" type="ORF">FB45DRAFT_916157</name>
</gene>
<accession>A0AAD7FPF2</accession>
<evidence type="ECO:0000313" key="7">
    <source>
        <dbReference type="EMBL" id="KAJ7630642.1"/>
    </source>
</evidence>
<dbReference type="GO" id="GO:0000466">
    <property type="term" value="P:maturation of 5.8S rRNA from tricistronic rRNA transcript (SSU-rRNA, 5.8S rRNA, LSU-rRNA)"/>
    <property type="evidence" value="ECO:0007669"/>
    <property type="project" value="UniProtKB-UniRule"/>
</dbReference>
<evidence type="ECO:0000256" key="5">
    <source>
        <dbReference type="SAM" id="MobiDB-lite"/>
    </source>
</evidence>
<evidence type="ECO:0000256" key="3">
    <source>
        <dbReference type="ARBA" id="ARBA00023242"/>
    </source>
</evidence>
<comment type="similarity">
    <text evidence="4">Belongs to the pescadillo family.</text>
</comment>
<dbReference type="InterPro" id="IPR001357">
    <property type="entry name" value="BRCT_dom"/>
</dbReference>
<dbReference type="AlphaFoldDB" id="A0AAD7FPF2"/>
<name>A0AAD7FPF2_9AGAR</name>
<keyword evidence="3 4" id="KW-0539">Nucleus</keyword>
<dbReference type="SMART" id="SM00292">
    <property type="entry name" value="BRCT"/>
    <property type="match status" value="1"/>
</dbReference>
<comment type="subunit">
    <text evidence="4">Component of the NOP7 complex, composed of ERB1, NOP7 and YTM1. Within the NOP7 complex ERB1 appears to interact directly with NOP7 and YTM1. The NOP7 complex also associates with the 66S pre-ribosome.</text>
</comment>